<evidence type="ECO:0000313" key="1">
    <source>
        <dbReference type="EMBL" id="KID81244.1"/>
    </source>
</evidence>
<dbReference type="PANTHER" id="PTHR40788:SF2">
    <property type="entry name" value="CLR5 DOMAIN-CONTAINING PROTEIN"/>
    <property type="match status" value="1"/>
</dbReference>
<dbReference type="HOGENOM" id="CLU_380386_0_0_1"/>
<dbReference type="Proteomes" id="UP000031192">
    <property type="component" value="Unassembled WGS sequence"/>
</dbReference>
<comment type="caution">
    <text evidence="1">The sequence shown here is derived from an EMBL/GenBank/DDBJ whole genome shotgun (WGS) entry which is preliminary data.</text>
</comment>
<organism evidence="1 2">
    <name type="scientific">Metarhizium guizhouense (strain ARSEF 977)</name>
    <dbReference type="NCBI Taxonomy" id="1276136"/>
    <lineage>
        <taxon>Eukaryota</taxon>
        <taxon>Fungi</taxon>
        <taxon>Dikarya</taxon>
        <taxon>Ascomycota</taxon>
        <taxon>Pezizomycotina</taxon>
        <taxon>Sordariomycetes</taxon>
        <taxon>Hypocreomycetidae</taxon>
        <taxon>Hypocreales</taxon>
        <taxon>Clavicipitaceae</taxon>
        <taxon>Metarhizium</taxon>
    </lineage>
</organism>
<gene>
    <name evidence="1" type="ORF">MGU_11381</name>
</gene>
<dbReference type="AlphaFoldDB" id="A0A0B4HP87"/>
<name>A0A0B4HP87_METGA</name>
<protein>
    <submittedName>
        <fullName evidence="1">Uncharacterized protein</fullName>
    </submittedName>
</protein>
<evidence type="ECO:0000313" key="2">
    <source>
        <dbReference type="Proteomes" id="UP000031192"/>
    </source>
</evidence>
<dbReference type="EMBL" id="AZNH01000173">
    <property type="protein sequence ID" value="KID81244.1"/>
    <property type="molecule type" value="Genomic_DNA"/>
</dbReference>
<keyword evidence="2" id="KW-1185">Reference proteome</keyword>
<accession>A0A0B4HP87</accession>
<sequence>MLPSVSTASADRTATILPNSSLNPELQPLWDAMRMFKKLFGGVPDDDHWLAWLRGARGLEQIERLEHMSSPIDWENLDQWIKKADIAYRDMKTQCFNCIDALGTDINVLGTSMPNPQTIIGILQNSPAAPELRRQAGPNWAFSIEELSRLDPNPNIKDCISLGEEQLRWSISRRVNAIMSDWMTLRDGENRALFRGKWSGLTQLARKRWLLQQYPDLPKHPHSDICAWADSSELENQSLDRRLFTSSLLNIEDLSHSDVLIKFLETRAARHPQLFRIADSRSVTFGIWSGSLRPISARGLMVSFNLHSEDPTQYGVFLKPTDISGVSYTSDPNDEAPVRGLYQLEAQQRTYRFLARCLSDLLDDPMIETQKESSADTINIDQSTSLLTRALRLDYYGRPWTVDLTYLDNLINASLDEAQDDLWRLRNDANTWMARVGETPANSSGRVSNLLRTVFGRIDIFHTLSRQLTVLKEHDMFETQQYLLDVCQVPKEDEALGLLMSLHVAFLSLLEEQLCLFPTMVLPTDESMSPVLSRLFNLLKANHPTLRAIGIPAVMRTIDREIEHCKFRAGISHLVMQTLNDVSVLSGCLQETAKHYNLISSYKKYYLSANVLQDGWRKQRRPWISVITNVLDALGENGKRSLDAHAHDKRIDLPSRHRSFWMIIDEHMLKSSRGNDVDKRVVFGIQAAAPLDPVQPTTDHIAAHYAGGAGLEAAITMTKLKRSKHHRLRQERLPNTLPILPPKQAELLPVVKPVKDKEFWKALLAPSSRHSTEVSWLDFCHAMKRIGYVEIRQGGSGRRFEYKKDATGCATGCATGGVPGTIVFHEPHANGGKVTHRNAQQWWLRRLKQRFVLEV</sequence>
<reference evidence="1 2" key="1">
    <citation type="journal article" date="2014" name="Proc. Natl. Acad. Sci. U.S.A.">
        <title>Trajectory and genomic determinants of fungal-pathogen speciation and host adaptation.</title>
        <authorList>
            <person name="Hu X."/>
            <person name="Xiao G."/>
            <person name="Zheng P."/>
            <person name="Shang Y."/>
            <person name="Su Y."/>
            <person name="Zhang X."/>
            <person name="Liu X."/>
            <person name="Zhan S."/>
            <person name="St Leger R.J."/>
            <person name="Wang C."/>
        </authorList>
    </citation>
    <scope>NUCLEOTIDE SEQUENCE [LARGE SCALE GENOMIC DNA]</scope>
    <source>
        <strain evidence="1 2">ARSEF 977</strain>
    </source>
</reference>
<proteinExistence type="predicted"/>
<dbReference type="PANTHER" id="PTHR40788">
    <property type="entry name" value="CLR5 DOMAIN-CONTAINING PROTEIN-RELATED"/>
    <property type="match status" value="1"/>
</dbReference>